<feature type="region of interest" description="Disordered" evidence="1">
    <location>
        <begin position="306"/>
        <end position="350"/>
    </location>
</feature>
<proteinExistence type="predicted"/>
<dbReference type="Proteomes" id="UP000324748">
    <property type="component" value="Unassembled WGS sequence"/>
</dbReference>
<comment type="caution">
    <text evidence="3">The sequence shown here is derived from an EMBL/GenBank/DDBJ whole genome shotgun (WGS) entry which is preliminary data.</text>
</comment>
<feature type="region of interest" description="Disordered" evidence="1">
    <location>
        <begin position="188"/>
        <end position="211"/>
    </location>
</feature>
<evidence type="ECO:0000313" key="3">
    <source>
        <dbReference type="EMBL" id="KAA1064821.1"/>
    </source>
</evidence>
<keyword evidence="4" id="KW-1185">Reference proteome</keyword>
<feature type="domain" description="Myb-like" evidence="2">
    <location>
        <begin position="43"/>
        <end position="112"/>
    </location>
</feature>
<dbReference type="AlphaFoldDB" id="A0A5B0LKE2"/>
<feature type="region of interest" description="Disordered" evidence="1">
    <location>
        <begin position="365"/>
        <end position="399"/>
    </location>
</feature>
<feature type="region of interest" description="Disordered" evidence="1">
    <location>
        <begin position="225"/>
        <end position="245"/>
    </location>
</feature>
<feature type="compositionally biased region" description="Low complexity" evidence="1">
    <location>
        <begin position="309"/>
        <end position="326"/>
    </location>
</feature>
<gene>
    <name evidence="3" type="ORF">PGT21_015809</name>
</gene>
<feature type="region of interest" description="Disordered" evidence="1">
    <location>
        <begin position="1"/>
        <end position="47"/>
    </location>
</feature>
<dbReference type="PROSITE" id="PS50090">
    <property type="entry name" value="MYB_LIKE"/>
    <property type="match status" value="1"/>
</dbReference>
<dbReference type="EMBL" id="VSWC01000197">
    <property type="protein sequence ID" value="KAA1064821.1"/>
    <property type="molecule type" value="Genomic_DNA"/>
</dbReference>
<evidence type="ECO:0000256" key="1">
    <source>
        <dbReference type="SAM" id="MobiDB-lite"/>
    </source>
</evidence>
<dbReference type="InterPro" id="IPR001005">
    <property type="entry name" value="SANT/Myb"/>
</dbReference>
<reference evidence="3 4" key="1">
    <citation type="submission" date="2019-05" db="EMBL/GenBank/DDBJ databases">
        <title>Emergence of the Ug99 lineage of the wheat stem rust pathogen through somatic hybridization.</title>
        <authorList>
            <person name="Li F."/>
            <person name="Upadhyaya N.M."/>
            <person name="Sperschneider J."/>
            <person name="Matny O."/>
            <person name="Nguyen-Phuc H."/>
            <person name="Mago R."/>
            <person name="Raley C."/>
            <person name="Miller M.E."/>
            <person name="Silverstein K.A.T."/>
            <person name="Henningsen E."/>
            <person name="Hirsch C.D."/>
            <person name="Visser B."/>
            <person name="Pretorius Z.A."/>
            <person name="Steffenson B.J."/>
            <person name="Schwessinger B."/>
            <person name="Dodds P.N."/>
            <person name="Figueroa M."/>
        </authorList>
    </citation>
    <scope>NUCLEOTIDE SEQUENCE [LARGE SCALE GENOMIC DNA]</scope>
    <source>
        <strain evidence="3">21-0</strain>
    </source>
</reference>
<sequence>MPTNEHHHPALLLLTTQTKPTTTTTTTPTLTSTSKPKTVTQHHHHVRRPNWTTAEDEQLCRSWLENALDPLTNTPQKGSQFWNKVAAHFAAHHTGPIARNQDHVRNRWQLLHSKVLKFSGYYERMKKAQMANTRSTGAGIEEEEELVREAMRVYEREEQHKFTYHSSWHLLRRSSRWQRFTYGGTGGVPHGVGRQSQGSIDGPTTPEVGSADRLLLDRVQDRMMAGRRRRQIKPEEQEHDAHPEELDRLLASALKRKAEVDQESLELQLLKIDPLTLDNDPLRREVYTLKMQDLRDRYREKRLRTASVLRPSELPRHPSSSSASDSELVDQLDLSPPCGSITPLHDHQHQQQLCNLHPQLNPFTDPTLTTQDTTSTSTSISTTNTNTNTTNSSSTSESS</sequence>
<accession>A0A5B0LKE2</accession>
<dbReference type="PANTHER" id="PTHR45023:SF4">
    <property type="entry name" value="GLYCINE-RICH PROTEIN-RELATED"/>
    <property type="match status" value="1"/>
</dbReference>
<feature type="compositionally biased region" description="Low complexity" evidence="1">
    <location>
        <begin position="11"/>
        <end position="38"/>
    </location>
</feature>
<name>A0A5B0LKE2_PUCGR</name>
<organism evidence="3 4">
    <name type="scientific">Puccinia graminis f. sp. tritici</name>
    <dbReference type="NCBI Taxonomy" id="56615"/>
    <lineage>
        <taxon>Eukaryota</taxon>
        <taxon>Fungi</taxon>
        <taxon>Dikarya</taxon>
        <taxon>Basidiomycota</taxon>
        <taxon>Pucciniomycotina</taxon>
        <taxon>Pucciniomycetes</taxon>
        <taxon>Pucciniales</taxon>
        <taxon>Pucciniaceae</taxon>
        <taxon>Puccinia</taxon>
    </lineage>
</organism>
<feature type="compositionally biased region" description="Basic and acidic residues" evidence="1">
    <location>
        <begin position="232"/>
        <end position="245"/>
    </location>
</feature>
<protein>
    <recommendedName>
        <fullName evidence="2">Myb-like domain-containing protein</fullName>
    </recommendedName>
</protein>
<evidence type="ECO:0000313" key="4">
    <source>
        <dbReference type="Proteomes" id="UP000324748"/>
    </source>
</evidence>
<feature type="compositionally biased region" description="Low complexity" evidence="1">
    <location>
        <begin position="367"/>
        <end position="399"/>
    </location>
</feature>
<dbReference type="OrthoDB" id="2497425at2759"/>
<evidence type="ECO:0000259" key="2">
    <source>
        <dbReference type="PROSITE" id="PS50090"/>
    </source>
</evidence>
<dbReference type="PANTHER" id="PTHR45023">
    <property type="match status" value="1"/>
</dbReference>